<dbReference type="AlphaFoldDB" id="A0A7S7LU22"/>
<protein>
    <recommendedName>
        <fullName evidence="3">T3SS negative regulator,GrlR</fullName>
    </recommendedName>
</protein>
<keyword evidence="2" id="KW-1185">Reference proteome</keyword>
<dbReference type="KEGG" id="sbal:HUE88_09740"/>
<dbReference type="Gene3D" id="2.40.128.380">
    <property type="entry name" value="T3SS negative regulator GrlR"/>
    <property type="match status" value="1"/>
</dbReference>
<organism evidence="1 2">
    <name type="scientific">Candidatus Sulfurimonas baltica</name>
    <dbReference type="NCBI Taxonomy" id="2740404"/>
    <lineage>
        <taxon>Bacteria</taxon>
        <taxon>Pseudomonadati</taxon>
        <taxon>Campylobacterota</taxon>
        <taxon>Epsilonproteobacteria</taxon>
        <taxon>Campylobacterales</taxon>
        <taxon>Sulfurimonadaceae</taxon>
        <taxon>Sulfurimonas</taxon>
    </lineage>
</organism>
<gene>
    <name evidence="1" type="ORF">HUE88_09740</name>
</gene>
<proteinExistence type="predicted"/>
<accession>A0A7S7LU22</accession>
<dbReference type="EMBL" id="CP054492">
    <property type="protein sequence ID" value="QOY51398.1"/>
    <property type="molecule type" value="Genomic_DNA"/>
</dbReference>
<dbReference type="Proteomes" id="UP000593994">
    <property type="component" value="Chromosome"/>
</dbReference>
<sequence>MIEGLWLVEFQNVQNAGSGVVVFETGRIFGGDSAYYYLGEYSSVHHKFTAKIDVNKHNSSLPNIFHPLTNITILFQEQDISNGFGNTILIGHLQEDTSRQIAVKFTKLAELP</sequence>
<evidence type="ECO:0000313" key="1">
    <source>
        <dbReference type="EMBL" id="QOY51398.1"/>
    </source>
</evidence>
<dbReference type="InterPro" id="IPR043019">
    <property type="entry name" value="GrlR_sf"/>
</dbReference>
<evidence type="ECO:0008006" key="3">
    <source>
        <dbReference type="Google" id="ProtNLM"/>
    </source>
</evidence>
<dbReference type="RefSeq" id="WP_194368536.1">
    <property type="nucleotide sequence ID" value="NZ_CP054492.1"/>
</dbReference>
<reference evidence="1 2" key="1">
    <citation type="submission" date="2020-05" db="EMBL/GenBank/DDBJ databases">
        <title>Sulfurimonas marisnigri, sp. nov., and Sulfurimonas baltica, sp. nov., manganese oxide reducing chemolithoautotrophs of the class Epsilonproteobacteria isolated from the pelagic redoxclines of the Black and Baltic Seas and emended description of the genus Sulfurimonas.</title>
        <authorList>
            <person name="Henkel J.V."/>
            <person name="Laudan C."/>
            <person name="Werner J."/>
            <person name="Neu T."/>
            <person name="Plewe S."/>
            <person name="Sproer C."/>
            <person name="Bunk B."/>
            <person name="Schulz-Vogt H.N."/>
        </authorList>
    </citation>
    <scope>NUCLEOTIDE SEQUENCE [LARGE SCALE GENOMIC DNA]</scope>
    <source>
        <strain evidence="1 2">GD2</strain>
    </source>
</reference>
<name>A0A7S7LU22_9BACT</name>
<evidence type="ECO:0000313" key="2">
    <source>
        <dbReference type="Proteomes" id="UP000593994"/>
    </source>
</evidence>